<feature type="transmembrane region" description="Helical" evidence="7">
    <location>
        <begin position="16"/>
        <end position="35"/>
    </location>
</feature>
<evidence type="ECO:0000256" key="2">
    <source>
        <dbReference type="ARBA" id="ARBA00022723"/>
    </source>
</evidence>
<evidence type="ECO:0000256" key="3">
    <source>
        <dbReference type="ARBA" id="ARBA00023002"/>
    </source>
</evidence>
<evidence type="ECO:0000256" key="1">
    <source>
        <dbReference type="ARBA" id="ARBA00010617"/>
    </source>
</evidence>
<dbReference type="EMBL" id="PYDT01000010">
    <property type="protein sequence ID" value="THU47932.1"/>
    <property type="molecule type" value="Genomic_DNA"/>
</dbReference>
<dbReference type="AlphaFoldDB" id="A0A4S8IKD7"/>
<protein>
    <recommendedName>
        <fullName evidence="10">Cytochrome P450</fullName>
    </recommendedName>
</protein>
<dbReference type="InterPro" id="IPR036396">
    <property type="entry name" value="Cyt_P450_sf"/>
</dbReference>
<evidence type="ECO:0008006" key="10">
    <source>
        <dbReference type="Google" id="ProtNLM"/>
    </source>
</evidence>
<dbReference type="GO" id="GO:0016709">
    <property type="term" value="F:oxidoreductase activity, acting on paired donors, with incorporation or reduction of molecular oxygen, NAD(P)H as one donor, and incorporation of one atom of oxygen"/>
    <property type="evidence" value="ECO:0007669"/>
    <property type="project" value="UniProtKB-ARBA"/>
</dbReference>
<keyword evidence="5 6" id="KW-0349">Heme</keyword>
<gene>
    <name evidence="8" type="ORF">C4D60_Mb09t20880</name>
</gene>
<keyword evidence="9" id="KW-1185">Reference proteome</keyword>
<dbReference type="PRINTS" id="PR00463">
    <property type="entry name" value="EP450I"/>
</dbReference>
<dbReference type="Pfam" id="PF00067">
    <property type="entry name" value="p450"/>
    <property type="match status" value="1"/>
</dbReference>
<keyword evidence="2 5" id="KW-0479">Metal-binding</keyword>
<dbReference type="InterPro" id="IPR017972">
    <property type="entry name" value="Cyt_P450_CS"/>
</dbReference>
<evidence type="ECO:0000313" key="9">
    <source>
        <dbReference type="Proteomes" id="UP000317650"/>
    </source>
</evidence>
<dbReference type="PANTHER" id="PTHR47951">
    <property type="entry name" value="OS08G0547900 PROTEIN"/>
    <property type="match status" value="1"/>
</dbReference>
<dbReference type="SUPFAM" id="SSF48264">
    <property type="entry name" value="Cytochrome P450"/>
    <property type="match status" value="1"/>
</dbReference>
<comment type="similarity">
    <text evidence="1 6">Belongs to the cytochrome P450 family.</text>
</comment>
<dbReference type="GO" id="GO:0005506">
    <property type="term" value="F:iron ion binding"/>
    <property type="evidence" value="ECO:0007669"/>
    <property type="project" value="InterPro"/>
</dbReference>
<keyword evidence="4 5" id="KW-0408">Iron</keyword>
<dbReference type="CDD" id="cd11073">
    <property type="entry name" value="CYP76-like"/>
    <property type="match status" value="1"/>
</dbReference>
<dbReference type="PROSITE" id="PS00086">
    <property type="entry name" value="CYTOCHROME_P450"/>
    <property type="match status" value="1"/>
</dbReference>
<dbReference type="InterPro" id="IPR002401">
    <property type="entry name" value="Cyt_P450_E_grp-I"/>
</dbReference>
<dbReference type="PANTHER" id="PTHR47951:SF3">
    <property type="entry name" value="CYTOCHROME P450, FAMILY 706, SUBFAMILY A, POLYPEPTIDE 4"/>
    <property type="match status" value="1"/>
</dbReference>
<evidence type="ECO:0000256" key="7">
    <source>
        <dbReference type="SAM" id="Phobius"/>
    </source>
</evidence>
<dbReference type="GO" id="GO:0020037">
    <property type="term" value="F:heme binding"/>
    <property type="evidence" value="ECO:0007669"/>
    <property type="project" value="InterPro"/>
</dbReference>
<dbReference type="GO" id="GO:0051502">
    <property type="term" value="P:diterpene phytoalexin biosynthetic process"/>
    <property type="evidence" value="ECO:0007669"/>
    <property type="project" value="UniProtKB-ARBA"/>
</dbReference>
<comment type="caution">
    <text evidence="8">The sequence shown here is derived from an EMBL/GenBank/DDBJ whole genome shotgun (WGS) entry which is preliminary data.</text>
</comment>
<keyword evidence="7" id="KW-1133">Transmembrane helix</keyword>
<evidence type="ECO:0000256" key="6">
    <source>
        <dbReference type="RuleBase" id="RU000461"/>
    </source>
</evidence>
<feature type="binding site" description="axial binding residue" evidence="5">
    <location>
        <position position="454"/>
    </location>
    <ligand>
        <name>heme</name>
        <dbReference type="ChEBI" id="CHEBI:30413"/>
    </ligand>
    <ligandPart>
        <name>Fe</name>
        <dbReference type="ChEBI" id="CHEBI:18248"/>
    </ligandPart>
</feature>
<proteinExistence type="inferred from homology"/>
<dbReference type="FunFam" id="1.10.630.10:FF:000007">
    <property type="entry name" value="Cytochrome P450 76C4"/>
    <property type="match status" value="1"/>
</dbReference>
<keyword evidence="3 6" id="KW-0560">Oxidoreductase</keyword>
<name>A0A4S8IKD7_MUSBA</name>
<dbReference type="Proteomes" id="UP000317650">
    <property type="component" value="Chromosome 9"/>
</dbReference>
<dbReference type="Gene3D" id="1.10.630.10">
    <property type="entry name" value="Cytochrome P450"/>
    <property type="match status" value="1"/>
</dbReference>
<keyword evidence="7" id="KW-0472">Membrane</keyword>
<evidence type="ECO:0000256" key="4">
    <source>
        <dbReference type="ARBA" id="ARBA00023004"/>
    </source>
</evidence>
<accession>A0A4S8IKD7</accession>
<comment type="cofactor">
    <cofactor evidence="5">
        <name>heme</name>
        <dbReference type="ChEBI" id="CHEBI:30413"/>
    </cofactor>
</comment>
<organism evidence="8 9">
    <name type="scientific">Musa balbisiana</name>
    <name type="common">Banana</name>
    <dbReference type="NCBI Taxonomy" id="52838"/>
    <lineage>
        <taxon>Eukaryota</taxon>
        <taxon>Viridiplantae</taxon>
        <taxon>Streptophyta</taxon>
        <taxon>Embryophyta</taxon>
        <taxon>Tracheophyta</taxon>
        <taxon>Spermatophyta</taxon>
        <taxon>Magnoliopsida</taxon>
        <taxon>Liliopsida</taxon>
        <taxon>Zingiberales</taxon>
        <taxon>Musaceae</taxon>
        <taxon>Musa</taxon>
    </lineage>
</organism>
<reference evidence="8 9" key="1">
    <citation type="journal article" date="2019" name="Nat. Plants">
        <title>Genome sequencing of Musa balbisiana reveals subgenome evolution and function divergence in polyploid bananas.</title>
        <authorList>
            <person name="Yao X."/>
        </authorList>
    </citation>
    <scope>NUCLEOTIDE SEQUENCE [LARGE SCALE GENOMIC DNA]</scope>
    <source>
        <strain evidence="9">cv. DH-PKW</strain>
        <tissue evidence="8">Leaves</tissue>
    </source>
</reference>
<dbReference type="InterPro" id="IPR001128">
    <property type="entry name" value="Cyt_P450"/>
</dbReference>
<keyword evidence="7" id="KW-0812">Transmembrane</keyword>
<dbReference type="PRINTS" id="PR00385">
    <property type="entry name" value="P450"/>
</dbReference>
<evidence type="ECO:0000313" key="8">
    <source>
        <dbReference type="EMBL" id="THU47932.1"/>
    </source>
</evidence>
<evidence type="ECO:0000256" key="5">
    <source>
        <dbReference type="PIRSR" id="PIRSR602401-1"/>
    </source>
</evidence>
<sequence>MDLVDILHSHDSRRQALITFSIATLFTTILCFLCLRKRRSNLPPGPRGLPVLGNLPFLDPDLHRWFADLGRVHGPVMRVRLGAKPCVVLSSASVAREVFRNHDVTFANHDVPAAARIASYGGSDLAWAAYGPHWRALRKVCVRDLLSARRVDAVGPLRRREVQRMVAEVHSRAGTAVEVREVMFVASLNLLMSMVWGGSLEGEERERVGREFRRVSDAFMELMSRPNVSDFFPALERFDLQGVERRMRGLVKWLDRVFDPIIDSKLREMKESGGGEGCKDFLQVLLELLEREDTKVPLTLVNIKALIMDLLGGGTDTTSATVEWAMAELLHNPALMAKAQHELDEVVGKEGPVEESHIPHLSYLHAVVKEAMRLHPPLPLLVPHSPSQTTTVGGFTIPRGTAVFVNVWAIQRDPSNWTNPLEFIPERFLGGDGGADYGGNNFGYIPFGSGRRICVGISLAEKMLMNTLASLLHSFDWHLPQEAKMGLEEKFGLVLRKSEPLVAIPKPRLSSQHLYT</sequence>
<dbReference type="STRING" id="52838.A0A4S8IKD7"/>
<keyword evidence="6" id="KW-0503">Monooxygenase</keyword>